<evidence type="ECO:0000313" key="3">
    <source>
        <dbReference type="Proteomes" id="UP000189981"/>
    </source>
</evidence>
<organism evidence="2 3">
    <name type="scientific">Daejeonella lutea</name>
    <dbReference type="NCBI Taxonomy" id="572036"/>
    <lineage>
        <taxon>Bacteria</taxon>
        <taxon>Pseudomonadati</taxon>
        <taxon>Bacteroidota</taxon>
        <taxon>Sphingobacteriia</taxon>
        <taxon>Sphingobacteriales</taxon>
        <taxon>Sphingobacteriaceae</taxon>
        <taxon>Daejeonella</taxon>
    </lineage>
</organism>
<dbReference type="Proteomes" id="UP000189981">
    <property type="component" value="Unassembled WGS sequence"/>
</dbReference>
<proteinExistence type="predicted"/>
<dbReference type="OrthoDB" id="796539at2"/>
<name>A0A1T5CUF2_9SPHI</name>
<keyword evidence="3" id="KW-1185">Reference proteome</keyword>
<dbReference type="RefSeq" id="WP_079702429.1">
    <property type="nucleotide sequence ID" value="NZ_FUYR01000002.1"/>
</dbReference>
<evidence type="ECO:0000256" key="1">
    <source>
        <dbReference type="SAM" id="SignalP"/>
    </source>
</evidence>
<feature type="chain" id="PRO_5010589954" evidence="1">
    <location>
        <begin position="21"/>
        <end position="116"/>
    </location>
</feature>
<dbReference type="EMBL" id="FUYR01000002">
    <property type="protein sequence ID" value="SKB62976.1"/>
    <property type="molecule type" value="Genomic_DNA"/>
</dbReference>
<gene>
    <name evidence="2" type="ORF">SAMN05661099_1878</name>
</gene>
<feature type="signal peptide" evidence="1">
    <location>
        <begin position="1"/>
        <end position="20"/>
    </location>
</feature>
<protein>
    <submittedName>
        <fullName evidence="2">Uncharacterized protein</fullName>
    </submittedName>
</protein>
<sequence length="116" mass="12588">MRKITLSIASLFLFVLVCLAADLTGTYKGSVSFQDRKLDLTYKLKADGEKLTGSIISEYGELPLSDGKIAGTDFSYKIDVGNGPMESKGKFMGDSIVITSNFGGMEVKNTFKRVAE</sequence>
<keyword evidence="1" id="KW-0732">Signal</keyword>
<dbReference type="STRING" id="572036.SAMN05661099_1878"/>
<dbReference type="AlphaFoldDB" id="A0A1T5CUF2"/>
<reference evidence="3" key="1">
    <citation type="submission" date="2017-02" db="EMBL/GenBank/DDBJ databases">
        <authorList>
            <person name="Varghese N."/>
            <person name="Submissions S."/>
        </authorList>
    </citation>
    <scope>NUCLEOTIDE SEQUENCE [LARGE SCALE GENOMIC DNA]</scope>
    <source>
        <strain evidence="3">DSM 22385</strain>
    </source>
</reference>
<evidence type="ECO:0000313" key="2">
    <source>
        <dbReference type="EMBL" id="SKB62976.1"/>
    </source>
</evidence>
<accession>A0A1T5CUF2</accession>